<proteinExistence type="predicted"/>
<organism evidence="1 2">
    <name type="scientific">Vaccinium darrowii</name>
    <dbReference type="NCBI Taxonomy" id="229202"/>
    <lineage>
        <taxon>Eukaryota</taxon>
        <taxon>Viridiplantae</taxon>
        <taxon>Streptophyta</taxon>
        <taxon>Embryophyta</taxon>
        <taxon>Tracheophyta</taxon>
        <taxon>Spermatophyta</taxon>
        <taxon>Magnoliopsida</taxon>
        <taxon>eudicotyledons</taxon>
        <taxon>Gunneridae</taxon>
        <taxon>Pentapetalae</taxon>
        <taxon>asterids</taxon>
        <taxon>Ericales</taxon>
        <taxon>Ericaceae</taxon>
        <taxon>Vaccinioideae</taxon>
        <taxon>Vaccinieae</taxon>
        <taxon>Vaccinium</taxon>
    </lineage>
</organism>
<evidence type="ECO:0000313" key="1">
    <source>
        <dbReference type="EMBL" id="KAH7833220.1"/>
    </source>
</evidence>
<protein>
    <submittedName>
        <fullName evidence="1">Uncharacterized protein</fullName>
    </submittedName>
</protein>
<reference evidence="1 2" key="1">
    <citation type="journal article" date="2021" name="Hortic Res">
        <title>High-quality reference genome and annotation aids understanding of berry development for evergreen blueberry (Vaccinium darrowii).</title>
        <authorList>
            <person name="Yu J."/>
            <person name="Hulse-Kemp A.M."/>
            <person name="Babiker E."/>
            <person name="Staton M."/>
        </authorList>
    </citation>
    <scope>NUCLEOTIDE SEQUENCE [LARGE SCALE GENOMIC DNA]</scope>
    <source>
        <strain evidence="2">cv. NJ 8807/NJ 8810</strain>
        <tissue evidence="1">Young leaf</tissue>
    </source>
</reference>
<dbReference type="EMBL" id="CM037152">
    <property type="protein sequence ID" value="KAH7833220.1"/>
    <property type="molecule type" value="Genomic_DNA"/>
</dbReference>
<sequence>MYLLPRHKETSSPIEELDLSFTSPYLNKEFTHQGSCNGLMCLSLNSEIVICNPATEEFRLLPQPPYNTWLWRTNYLGFAFDTKTNDYQVVRVDIRREFKRVDYKIHLYRMSADLWEEIVIEAPNHDFTGYHRHPCTSLDGVFYWLSVGSYKTSSIDALNTIERSFEQRSLPVSVDTGQHTKLCLLKDCLALVVPTSDDEYLPRETEFNVWLMDTYGGKECWTKKYTIGILIGNPRPFGFRPNSEVLMTGYDYGLILSYNLSTGDKEEYKQLSNFPELMCLTQVFQYSESLVPVKRQTDFVKRQVDFVKTS</sequence>
<comment type="caution">
    <text evidence="1">The sequence shown here is derived from an EMBL/GenBank/DDBJ whole genome shotgun (WGS) entry which is preliminary data.</text>
</comment>
<dbReference type="Proteomes" id="UP000828048">
    <property type="component" value="Chromosome 2"/>
</dbReference>
<keyword evidence="2" id="KW-1185">Reference proteome</keyword>
<accession>A0ACB7WYA2</accession>
<name>A0ACB7WYA2_9ERIC</name>
<evidence type="ECO:0000313" key="2">
    <source>
        <dbReference type="Proteomes" id="UP000828048"/>
    </source>
</evidence>
<gene>
    <name evidence="1" type="ORF">Vadar_004191</name>
</gene>